<evidence type="ECO:0000256" key="6">
    <source>
        <dbReference type="ARBA" id="ARBA00022833"/>
    </source>
</evidence>
<evidence type="ECO:0000313" key="11">
    <source>
        <dbReference type="EMBL" id="AKJ64292.1"/>
    </source>
</evidence>
<organism evidence="11 12">
    <name type="scientific">Kiritimatiella glycovorans</name>
    <dbReference type="NCBI Taxonomy" id="1307763"/>
    <lineage>
        <taxon>Bacteria</taxon>
        <taxon>Pseudomonadati</taxon>
        <taxon>Kiritimatiellota</taxon>
        <taxon>Kiritimatiellia</taxon>
        <taxon>Kiritimatiellales</taxon>
        <taxon>Kiritimatiellaceae</taxon>
        <taxon>Kiritimatiella</taxon>
    </lineage>
</organism>
<reference evidence="11 12" key="2">
    <citation type="journal article" date="2016" name="ISME J.">
        <title>Characterization of the first cultured representative of Verrucomicrobia subdivision 5 indicates the proposal of a novel phylum.</title>
        <authorList>
            <person name="Spring S."/>
            <person name="Bunk B."/>
            <person name="Sproer C."/>
            <person name="Schumann P."/>
            <person name="Rohde M."/>
            <person name="Tindall B.J."/>
            <person name="Klenk H.P."/>
        </authorList>
    </citation>
    <scope>NUCLEOTIDE SEQUENCE [LARGE SCALE GENOMIC DNA]</scope>
    <source>
        <strain evidence="11 12">L21-Fru-AB</strain>
    </source>
</reference>
<comment type="cofactor">
    <cofactor evidence="1">
        <name>Mn(2+)</name>
        <dbReference type="ChEBI" id="CHEBI:29035"/>
    </cofactor>
</comment>
<dbReference type="RefSeq" id="WP_052881645.1">
    <property type="nucleotide sequence ID" value="NZ_CP010904.1"/>
</dbReference>
<dbReference type="PATRIC" id="fig|1609981.3.peg.1083"/>
<evidence type="ECO:0000256" key="10">
    <source>
        <dbReference type="ARBA" id="ARBA00023277"/>
    </source>
</evidence>
<evidence type="ECO:0000256" key="1">
    <source>
        <dbReference type="ARBA" id="ARBA00001936"/>
    </source>
</evidence>
<name>A0A0G3EFV3_9BACT</name>
<dbReference type="GO" id="GO:0006163">
    <property type="term" value="P:purine nucleotide metabolic process"/>
    <property type="evidence" value="ECO:0007669"/>
    <property type="project" value="UniProtKB-ARBA"/>
</dbReference>
<evidence type="ECO:0000256" key="2">
    <source>
        <dbReference type="ARBA" id="ARBA00001947"/>
    </source>
</evidence>
<dbReference type="GO" id="GO:0004750">
    <property type="term" value="F:D-ribulose-phosphate 3-epimerase activity"/>
    <property type="evidence" value="ECO:0007669"/>
    <property type="project" value="UniProtKB-EC"/>
</dbReference>
<dbReference type="FunFam" id="3.20.20.70:FF:000191">
    <property type="entry name" value="ribulose-phosphate 3-epimerase isoform X2"/>
    <property type="match status" value="1"/>
</dbReference>
<accession>A0A0G3EFV3</accession>
<evidence type="ECO:0000256" key="5">
    <source>
        <dbReference type="ARBA" id="ARBA00022723"/>
    </source>
</evidence>
<evidence type="ECO:0000256" key="7">
    <source>
        <dbReference type="ARBA" id="ARBA00023004"/>
    </source>
</evidence>
<dbReference type="EMBL" id="CP010904">
    <property type="protein sequence ID" value="AKJ64292.1"/>
    <property type="molecule type" value="Genomic_DNA"/>
</dbReference>
<sequence length="227" mass="24591">MTTRPDIQIMPSILAADEGRRADGCRRAEAAGADQLHVDIMDARFVPNLSMSPATVGMAREAVSIPLNTHLMMMEPQHHIDPFIDAGTDTLLIHVEARCDCARELKRIRDRGVKQGITLNPETPAESAYALCDAGLVEEILCMTVHPGFGGQSYLEYVETKMADLRRRYPGIGLSVDGGINDETAASAAACGANLLVAGSHLFKQDDMQTAVERLRRAAQEAYGANL</sequence>
<reference evidence="12" key="1">
    <citation type="submission" date="2015-02" db="EMBL/GenBank/DDBJ databases">
        <title>Description and complete genome sequence of the first cultured representative of the subdivision 5 of the Verrucomicrobia phylum.</title>
        <authorList>
            <person name="Spring S."/>
            <person name="Bunk B."/>
            <person name="Sproer C."/>
            <person name="Klenk H.-P."/>
        </authorList>
    </citation>
    <scope>NUCLEOTIDE SEQUENCE [LARGE SCALE GENOMIC DNA]</scope>
    <source>
        <strain evidence="12">L21-Fru-AB</strain>
    </source>
</reference>
<dbReference type="AlphaFoldDB" id="A0A0G3EFV3"/>
<keyword evidence="12" id="KW-1185">Reference proteome</keyword>
<evidence type="ECO:0000256" key="8">
    <source>
        <dbReference type="ARBA" id="ARBA00023211"/>
    </source>
</evidence>
<dbReference type="EC" id="5.1.3.1" evidence="11"/>
<proteinExistence type="predicted"/>
<dbReference type="NCBIfam" id="NF004076">
    <property type="entry name" value="PRK05581.1-4"/>
    <property type="match status" value="1"/>
</dbReference>
<dbReference type="PANTHER" id="PTHR11749">
    <property type="entry name" value="RIBULOSE-5-PHOSPHATE-3-EPIMERASE"/>
    <property type="match status" value="1"/>
</dbReference>
<evidence type="ECO:0000256" key="9">
    <source>
        <dbReference type="ARBA" id="ARBA00023235"/>
    </source>
</evidence>
<dbReference type="GO" id="GO:1901135">
    <property type="term" value="P:carbohydrate derivative metabolic process"/>
    <property type="evidence" value="ECO:0007669"/>
    <property type="project" value="UniProtKB-ARBA"/>
</dbReference>
<dbReference type="GO" id="GO:0005975">
    <property type="term" value="P:carbohydrate metabolic process"/>
    <property type="evidence" value="ECO:0007669"/>
    <property type="project" value="InterPro"/>
</dbReference>
<dbReference type="STRING" id="1307763.L21SP4_01034"/>
<protein>
    <submittedName>
        <fullName evidence="11">Ribulose-phosphate 3-epimerase</fullName>
        <ecNumber evidence="11">5.1.3.1</ecNumber>
    </submittedName>
</protein>
<keyword evidence="5" id="KW-0479">Metal-binding</keyword>
<keyword evidence="8" id="KW-0464">Manganese</keyword>
<gene>
    <name evidence="11" type="primary">rpe</name>
    <name evidence="11" type="ORF">L21SP4_01034</name>
</gene>
<dbReference type="Gene3D" id="3.20.20.70">
    <property type="entry name" value="Aldolase class I"/>
    <property type="match status" value="1"/>
</dbReference>
<dbReference type="InterPro" id="IPR013785">
    <property type="entry name" value="Aldolase_TIM"/>
</dbReference>
<dbReference type="GO" id="GO:0046496">
    <property type="term" value="P:nicotinamide nucleotide metabolic process"/>
    <property type="evidence" value="ECO:0007669"/>
    <property type="project" value="UniProtKB-ARBA"/>
</dbReference>
<dbReference type="SUPFAM" id="SSF51366">
    <property type="entry name" value="Ribulose-phoshate binding barrel"/>
    <property type="match status" value="1"/>
</dbReference>
<keyword evidence="6" id="KW-0862">Zinc</keyword>
<comment type="subunit">
    <text evidence="4">Homodimer.</text>
</comment>
<dbReference type="Pfam" id="PF00834">
    <property type="entry name" value="Ribul_P_3_epim"/>
    <property type="match status" value="1"/>
</dbReference>
<keyword evidence="10" id="KW-0119">Carbohydrate metabolism</keyword>
<comment type="cofactor">
    <cofactor evidence="2">
        <name>Zn(2+)</name>
        <dbReference type="ChEBI" id="CHEBI:29105"/>
    </cofactor>
</comment>
<dbReference type="InterPro" id="IPR011060">
    <property type="entry name" value="RibuloseP-bd_barrel"/>
</dbReference>
<keyword evidence="9 11" id="KW-0413">Isomerase</keyword>
<evidence type="ECO:0000313" key="12">
    <source>
        <dbReference type="Proteomes" id="UP000035268"/>
    </source>
</evidence>
<dbReference type="OrthoDB" id="1645589at2"/>
<dbReference type="KEGG" id="vbl:L21SP4_01034"/>
<dbReference type="InterPro" id="IPR000056">
    <property type="entry name" value="Ribul_P_3_epim-like"/>
</dbReference>
<dbReference type="CDD" id="cd00429">
    <property type="entry name" value="RPE"/>
    <property type="match status" value="1"/>
</dbReference>
<evidence type="ECO:0000256" key="4">
    <source>
        <dbReference type="ARBA" id="ARBA00011738"/>
    </source>
</evidence>
<dbReference type="GO" id="GO:0046872">
    <property type="term" value="F:metal ion binding"/>
    <property type="evidence" value="ECO:0007669"/>
    <property type="project" value="UniProtKB-KW"/>
</dbReference>
<dbReference type="Proteomes" id="UP000035268">
    <property type="component" value="Chromosome"/>
</dbReference>
<dbReference type="PROSITE" id="PS01085">
    <property type="entry name" value="RIBUL_P_3_EPIMER_1"/>
    <property type="match status" value="1"/>
</dbReference>
<keyword evidence="7" id="KW-0408">Iron</keyword>
<evidence type="ECO:0000256" key="3">
    <source>
        <dbReference type="ARBA" id="ARBA00001954"/>
    </source>
</evidence>
<dbReference type="GO" id="GO:0006091">
    <property type="term" value="P:generation of precursor metabolites and energy"/>
    <property type="evidence" value="ECO:0007669"/>
    <property type="project" value="UniProtKB-ARBA"/>
</dbReference>
<comment type="cofactor">
    <cofactor evidence="3">
        <name>Fe(2+)</name>
        <dbReference type="ChEBI" id="CHEBI:29033"/>
    </cofactor>
</comment>